<reference evidence="7 8" key="1">
    <citation type="submission" date="2019-11" db="EMBL/GenBank/DDBJ databases">
        <title>Spirosoma endbachense sp. nov., isolated from a natural salt meadow.</title>
        <authorList>
            <person name="Rojas J."/>
            <person name="Ambika Manirajan B."/>
            <person name="Ratering S."/>
            <person name="Suarez C."/>
            <person name="Geissler-Plaum R."/>
            <person name="Schnell S."/>
        </authorList>
    </citation>
    <scope>NUCLEOTIDE SEQUENCE [LARGE SCALE GENOMIC DNA]</scope>
    <source>
        <strain evidence="7 8">I-24</strain>
    </source>
</reference>
<dbReference type="InterPro" id="IPR052720">
    <property type="entry name" value="Glycosyl_hydrolase_97"/>
</dbReference>
<proteinExistence type="predicted"/>
<dbReference type="Proteomes" id="UP000464577">
    <property type="component" value="Chromosome"/>
</dbReference>
<feature type="domain" description="Glycosyl-hydrolase 97 C-terminal oligomerisation" evidence="6">
    <location>
        <begin position="559"/>
        <end position="654"/>
    </location>
</feature>
<evidence type="ECO:0000256" key="3">
    <source>
        <dbReference type="ARBA" id="ARBA00022837"/>
    </source>
</evidence>
<keyword evidence="7" id="KW-0378">Hydrolase</keyword>
<evidence type="ECO:0000259" key="4">
    <source>
        <dbReference type="Pfam" id="PF10566"/>
    </source>
</evidence>
<gene>
    <name evidence="7" type="ORF">GJR95_05995</name>
</gene>
<dbReference type="InterPro" id="IPR013785">
    <property type="entry name" value="Aldolase_TIM"/>
</dbReference>
<dbReference type="InterPro" id="IPR017853">
    <property type="entry name" value="GH"/>
</dbReference>
<dbReference type="Pfam" id="PF10566">
    <property type="entry name" value="Glyco_hydro_97"/>
    <property type="match status" value="1"/>
</dbReference>
<evidence type="ECO:0000313" key="7">
    <source>
        <dbReference type="EMBL" id="QHV94591.1"/>
    </source>
</evidence>
<evidence type="ECO:0000259" key="6">
    <source>
        <dbReference type="Pfam" id="PF14509"/>
    </source>
</evidence>
<dbReference type="GO" id="GO:0016787">
    <property type="term" value="F:hydrolase activity"/>
    <property type="evidence" value="ECO:0007669"/>
    <property type="project" value="UniProtKB-KW"/>
</dbReference>
<name>A0A6P1VMT1_9BACT</name>
<accession>A0A6P1VMT1</accession>
<feature type="domain" description="Glycosyl-hydrolase 97 catalytic" evidence="4">
    <location>
        <begin position="296"/>
        <end position="461"/>
    </location>
</feature>
<dbReference type="InterPro" id="IPR029483">
    <property type="entry name" value="GH97_C"/>
</dbReference>
<keyword evidence="3" id="KW-0106">Calcium</keyword>
<evidence type="ECO:0000313" key="8">
    <source>
        <dbReference type="Proteomes" id="UP000464577"/>
    </source>
</evidence>
<sequence>MKQISLFFLLIYGFSVSVLAQRNLRLTSPNGRIVFSFVLTKTAPTYRVMFEGKTLVDDSELSLIFQGNDVFGPNLSQAKPVVRTIDETYELVVGKVKTAQNYCQEAIIPLSEKSGARRRLDLLVRLFDDGVAFRYEFPKQANWSAYTLTEEKSTFRLAQNPNVMALFRANFTTSHEGLYTTLPLREIKNDTLMDMPALFEFPDKKYLAITEAALSDYAGMYLVRKNGLLTSQLSPLPNQTEVKVKATLPHRTPWRVLLIGDRVGTLIESNILTSLNEPSRIKDVSWLKAGKTTFPWWNGTIVPDTNFAPGNNFETNKYYIDFCADNHIDFHSVVEYGGHEWYVSDGFNYVPGPNADPAKALPGLDMQKICDYAKSRSVGIRVWVYWSALYPRIDSVFAQYERWGIKGMMVDFMDRDDQEMVNIQERILQKAAEHKLHVQFHGAYKPTGMHRTYPNELTREGTLNYEVNKWDTLVTPDHDINFPFTRMLAGATDMHLGGFRAVPADQFRVHYIRPMMFGTRCHHLAMYVVLESYLGMVADYPDAYKGQPGFDFLQQVPTTWDEIRVLAAEVSQYVSIARRSGTDWFIGSITNSTARTMTVNLDFLPEGNYRADFYADAPDVAQNPNHLTQQSSMVSRKDVLTLKLAAGGGHVMRLRKQ</sequence>
<dbReference type="EMBL" id="CP045997">
    <property type="protein sequence ID" value="QHV94591.1"/>
    <property type="molecule type" value="Genomic_DNA"/>
</dbReference>
<evidence type="ECO:0000256" key="1">
    <source>
        <dbReference type="ARBA" id="ARBA00001913"/>
    </source>
</evidence>
<feature type="domain" description="Glycosyl-hydrolase 97 N-terminal" evidence="5">
    <location>
        <begin position="26"/>
        <end position="278"/>
    </location>
</feature>
<dbReference type="InterPro" id="IPR029486">
    <property type="entry name" value="GH97_N"/>
</dbReference>
<dbReference type="PANTHER" id="PTHR35803">
    <property type="entry name" value="GLUCAN 1,4-ALPHA-GLUCOSIDASE SUSB-RELATED"/>
    <property type="match status" value="1"/>
</dbReference>
<dbReference type="InterPro" id="IPR019563">
    <property type="entry name" value="GH97_catalytic"/>
</dbReference>
<dbReference type="Gene3D" id="2.70.98.10">
    <property type="match status" value="1"/>
</dbReference>
<protein>
    <submittedName>
        <fullName evidence="7">Glycoside hydrolase family 97 protein</fullName>
    </submittedName>
</protein>
<dbReference type="InterPro" id="IPR014718">
    <property type="entry name" value="GH-type_carb-bd"/>
</dbReference>
<comment type="cofactor">
    <cofactor evidence="1">
        <name>Ca(2+)</name>
        <dbReference type="ChEBI" id="CHEBI:29108"/>
    </cofactor>
</comment>
<organism evidence="7 8">
    <name type="scientific">Spirosoma endbachense</name>
    <dbReference type="NCBI Taxonomy" id="2666025"/>
    <lineage>
        <taxon>Bacteria</taxon>
        <taxon>Pseudomonadati</taxon>
        <taxon>Bacteroidota</taxon>
        <taxon>Cytophagia</taxon>
        <taxon>Cytophagales</taxon>
        <taxon>Cytophagaceae</taxon>
        <taxon>Spirosoma</taxon>
    </lineage>
</organism>
<dbReference type="Pfam" id="PF14509">
    <property type="entry name" value="GH97_C"/>
    <property type="match status" value="1"/>
</dbReference>
<keyword evidence="8" id="KW-1185">Reference proteome</keyword>
<dbReference type="Pfam" id="PF14508">
    <property type="entry name" value="GH97_N"/>
    <property type="match status" value="1"/>
</dbReference>
<dbReference type="SUPFAM" id="SSF51445">
    <property type="entry name" value="(Trans)glycosidases"/>
    <property type="match status" value="1"/>
</dbReference>
<dbReference type="KEGG" id="senf:GJR95_05995"/>
<dbReference type="RefSeq" id="WP_162385011.1">
    <property type="nucleotide sequence ID" value="NZ_CP045997.1"/>
</dbReference>
<comment type="subunit">
    <text evidence="2">Monomer.</text>
</comment>
<dbReference type="AlphaFoldDB" id="A0A6P1VMT1"/>
<evidence type="ECO:0000256" key="2">
    <source>
        <dbReference type="ARBA" id="ARBA00011245"/>
    </source>
</evidence>
<dbReference type="PANTHER" id="PTHR35803:SF2">
    <property type="entry name" value="RETAINING ALPHA-GALACTOSIDASE"/>
    <property type="match status" value="1"/>
</dbReference>
<evidence type="ECO:0000259" key="5">
    <source>
        <dbReference type="Pfam" id="PF14508"/>
    </source>
</evidence>
<dbReference type="Gene3D" id="3.20.20.70">
    <property type="entry name" value="Aldolase class I"/>
    <property type="match status" value="1"/>
</dbReference>
<dbReference type="GO" id="GO:0030246">
    <property type="term" value="F:carbohydrate binding"/>
    <property type="evidence" value="ECO:0007669"/>
    <property type="project" value="InterPro"/>
</dbReference>